<feature type="compositionally biased region" description="Basic and acidic residues" evidence="1">
    <location>
        <begin position="143"/>
        <end position="157"/>
    </location>
</feature>
<organism evidence="3 4">
    <name type="scientific">Rhodopseudomonas palustris</name>
    <dbReference type="NCBI Taxonomy" id="1076"/>
    <lineage>
        <taxon>Bacteria</taxon>
        <taxon>Pseudomonadati</taxon>
        <taxon>Pseudomonadota</taxon>
        <taxon>Alphaproteobacteria</taxon>
        <taxon>Hyphomicrobiales</taxon>
        <taxon>Nitrobacteraceae</taxon>
        <taxon>Rhodopseudomonas</taxon>
    </lineage>
</organism>
<dbReference type="Proteomes" id="UP000032515">
    <property type="component" value="Unassembled WGS sequence"/>
</dbReference>
<feature type="compositionally biased region" description="Basic residues" evidence="1">
    <location>
        <begin position="158"/>
        <end position="170"/>
    </location>
</feature>
<evidence type="ECO:0008006" key="5">
    <source>
        <dbReference type="Google" id="ProtNLM"/>
    </source>
</evidence>
<feature type="compositionally biased region" description="Basic and acidic residues" evidence="1">
    <location>
        <begin position="91"/>
        <end position="124"/>
    </location>
</feature>
<comment type="caution">
    <text evidence="3">The sequence shown here is derived from an EMBL/GenBank/DDBJ whole genome shotgun (WGS) entry which is preliminary data.</text>
</comment>
<dbReference type="EMBL" id="JXXE01000204">
    <property type="protein sequence ID" value="KIZ43969.1"/>
    <property type="molecule type" value="Genomic_DNA"/>
</dbReference>
<sequence>MSTRALSSAAVVLLIGTLLALQTEAQAQNLEAGKSAGQIFAGSCTACHKSPRGLLKTVPPGSLTSFLRQHYTTSSNMAGLLSGYLISNGATDKRYGDEPARERREERAAKPESRPEPVQAEERPRRRQRPAVQETAKPDTATESEREAATSEPDKPAAHSKRKRGHKGKRHPEAPAAEAAKETSKKPTTESAKDSAKSESRKDEPAKTETAKPGAPSEDTAKTGETKSDEAKDGAKGAAQPEAKPARSKSEDAKSEDAKSEDA</sequence>
<feature type="compositionally biased region" description="Basic and acidic residues" evidence="1">
    <location>
        <begin position="219"/>
        <end position="235"/>
    </location>
</feature>
<keyword evidence="2" id="KW-0732">Signal</keyword>
<evidence type="ECO:0000313" key="3">
    <source>
        <dbReference type="EMBL" id="KIZ43969.1"/>
    </source>
</evidence>
<evidence type="ECO:0000256" key="2">
    <source>
        <dbReference type="SAM" id="SignalP"/>
    </source>
</evidence>
<evidence type="ECO:0000256" key="1">
    <source>
        <dbReference type="SAM" id="MobiDB-lite"/>
    </source>
</evidence>
<feature type="non-terminal residue" evidence="3">
    <location>
        <position position="263"/>
    </location>
</feature>
<feature type="signal peptide" evidence="2">
    <location>
        <begin position="1"/>
        <end position="27"/>
    </location>
</feature>
<dbReference type="AlphaFoldDB" id="A0A0D7ET07"/>
<feature type="compositionally biased region" description="Basic and acidic residues" evidence="1">
    <location>
        <begin position="244"/>
        <end position="263"/>
    </location>
</feature>
<proteinExistence type="predicted"/>
<accession>A0A0D7ET07</accession>
<reference evidence="3 4" key="1">
    <citation type="submission" date="2014-11" db="EMBL/GenBank/DDBJ databases">
        <title>Genomics and ecophysiology of heterotrophic nitrogen fixing bacteria isolated from estuarine surface water.</title>
        <authorList>
            <person name="Bentzon-Tilia M."/>
            <person name="Severin I."/>
            <person name="Hansen L.H."/>
            <person name="Riemann L."/>
        </authorList>
    </citation>
    <scope>NUCLEOTIDE SEQUENCE [LARGE SCALE GENOMIC DNA]</scope>
    <source>
        <strain evidence="3 4">BAL398</strain>
    </source>
</reference>
<feature type="region of interest" description="Disordered" evidence="1">
    <location>
        <begin position="88"/>
        <end position="263"/>
    </location>
</feature>
<name>A0A0D7ET07_RHOPL</name>
<evidence type="ECO:0000313" key="4">
    <source>
        <dbReference type="Proteomes" id="UP000032515"/>
    </source>
</evidence>
<gene>
    <name evidence="3" type="ORF">OO17_10530</name>
</gene>
<feature type="compositionally biased region" description="Basic and acidic residues" evidence="1">
    <location>
        <begin position="179"/>
        <end position="210"/>
    </location>
</feature>
<protein>
    <recommendedName>
        <fullName evidence="5">Cytochrome c domain-containing protein</fullName>
    </recommendedName>
</protein>
<feature type="chain" id="PRO_5002319506" description="Cytochrome c domain-containing protein" evidence="2">
    <location>
        <begin position="28"/>
        <end position="263"/>
    </location>
</feature>